<dbReference type="RefSeq" id="WP_132316767.1">
    <property type="nucleotide sequence ID" value="NZ_FWZT01000004.1"/>
</dbReference>
<dbReference type="InterPro" id="IPR023827">
    <property type="entry name" value="Peptidase_S8_Asp-AS"/>
</dbReference>
<accession>A0A1Y6BJ99</accession>
<dbReference type="PROSITE" id="PS00138">
    <property type="entry name" value="SUBTILASE_SER"/>
    <property type="match status" value="1"/>
</dbReference>
<dbReference type="SUPFAM" id="SSF52743">
    <property type="entry name" value="Subtilisin-like"/>
    <property type="match status" value="1"/>
</dbReference>
<feature type="active site" description="Charge relay system" evidence="5">
    <location>
        <position position="135"/>
    </location>
</feature>
<evidence type="ECO:0000256" key="4">
    <source>
        <dbReference type="ARBA" id="ARBA00022825"/>
    </source>
</evidence>
<dbReference type="STRING" id="1513793.SAMN06296036_104151"/>
<gene>
    <name evidence="8" type="ORF">SAMN06296036_104151</name>
</gene>
<evidence type="ECO:0000256" key="3">
    <source>
        <dbReference type="ARBA" id="ARBA00022801"/>
    </source>
</evidence>
<dbReference type="EMBL" id="FWZT01000004">
    <property type="protein sequence ID" value="SMF06682.1"/>
    <property type="molecule type" value="Genomic_DNA"/>
</dbReference>
<dbReference type="InterPro" id="IPR036852">
    <property type="entry name" value="Peptidase_S8/S53_dom_sf"/>
</dbReference>
<feature type="active site" description="Charge relay system" evidence="5">
    <location>
        <position position="471"/>
    </location>
</feature>
<evidence type="ECO:0000256" key="5">
    <source>
        <dbReference type="PROSITE-ProRule" id="PRU01240"/>
    </source>
</evidence>
<dbReference type="InterPro" id="IPR000209">
    <property type="entry name" value="Peptidase_S8/S53_dom"/>
</dbReference>
<dbReference type="Proteomes" id="UP000192907">
    <property type="component" value="Unassembled WGS sequence"/>
</dbReference>
<dbReference type="Pfam" id="PF00082">
    <property type="entry name" value="Peptidase_S8"/>
    <property type="match status" value="1"/>
</dbReference>
<dbReference type="PROSITE" id="PS51892">
    <property type="entry name" value="SUBTILASE"/>
    <property type="match status" value="1"/>
</dbReference>
<reference evidence="9" key="1">
    <citation type="submission" date="2017-04" db="EMBL/GenBank/DDBJ databases">
        <authorList>
            <person name="Varghese N."/>
            <person name="Submissions S."/>
        </authorList>
    </citation>
    <scope>NUCLEOTIDE SEQUENCE [LARGE SCALE GENOMIC DNA]</scope>
    <source>
        <strain evidence="9">RKEM611</strain>
    </source>
</reference>
<feature type="active site" description="Charge relay system" evidence="5">
    <location>
        <position position="284"/>
    </location>
</feature>
<evidence type="ECO:0000313" key="8">
    <source>
        <dbReference type="EMBL" id="SMF06682.1"/>
    </source>
</evidence>
<dbReference type="GO" id="GO:0004252">
    <property type="term" value="F:serine-type endopeptidase activity"/>
    <property type="evidence" value="ECO:0007669"/>
    <property type="project" value="UniProtKB-UniRule"/>
</dbReference>
<protein>
    <submittedName>
        <fullName evidence="8">Subtilase family protein</fullName>
    </submittedName>
</protein>
<dbReference type="GO" id="GO:0006508">
    <property type="term" value="P:proteolysis"/>
    <property type="evidence" value="ECO:0007669"/>
    <property type="project" value="UniProtKB-KW"/>
</dbReference>
<evidence type="ECO:0000256" key="1">
    <source>
        <dbReference type="ARBA" id="ARBA00011073"/>
    </source>
</evidence>
<comment type="similarity">
    <text evidence="1 5 6">Belongs to the peptidase S8 family.</text>
</comment>
<dbReference type="PROSITE" id="PS00136">
    <property type="entry name" value="SUBTILASE_ASP"/>
    <property type="match status" value="1"/>
</dbReference>
<feature type="domain" description="Peptidase S8/S53" evidence="7">
    <location>
        <begin position="126"/>
        <end position="508"/>
    </location>
</feature>
<dbReference type="InterPro" id="IPR015500">
    <property type="entry name" value="Peptidase_S8_subtilisin-rel"/>
</dbReference>
<dbReference type="InterPro" id="IPR023828">
    <property type="entry name" value="Peptidase_S8_Ser-AS"/>
</dbReference>
<organism evidence="8 9">
    <name type="scientific">Pseudobacteriovorax antillogorgiicola</name>
    <dbReference type="NCBI Taxonomy" id="1513793"/>
    <lineage>
        <taxon>Bacteria</taxon>
        <taxon>Pseudomonadati</taxon>
        <taxon>Bdellovibrionota</taxon>
        <taxon>Oligoflexia</taxon>
        <taxon>Oligoflexales</taxon>
        <taxon>Pseudobacteriovoracaceae</taxon>
        <taxon>Pseudobacteriovorax</taxon>
    </lineage>
</organism>
<dbReference type="Gene3D" id="3.40.50.200">
    <property type="entry name" value="Peptidase S8/S53 domain"/>
    <property type="match status" value="2"/>
</dbReference>
<evidence type="ECO:0000256" key="6">
    <source>
        <dbReference type="RuleBase" id="RU003355"/>
    </source>
</evidence>
<keyword evidence="3 5" id="KW-0378">Hydrolase</keyword>
<dbReference type="InterPro" id="IPR050131">
    <property type="entry name" value="Peptidase_S8_subtilisin-like"/>
</dbReference>
<evidence type="ECO:0000313" key="9">
    <source>
        <dbReference type="Proteomes" id="UP000192907"/>
    </source>
</evidence>
<keyword evidence="4 5" id="KW-0720">Serine protease</keyword>
<dbReference type="PRINTS" id="PR00723">
    <property type="entry name" value="SUBTILISIN"/>
</dbReference>
<keyword evidence="9" id="KW-1185">Reference proteome</keyword>
<dbReference type="PANTHER" id="PTHR43806">
    <property type="entry name" value="PEPTIDASE S8"/>
    <property type="match status" value="1"/>
</dbReference>
<evidence type="ECO:0000256" key="2">
    <source>
        <dbReference type="ARBA" id="ARBA00022670"/>
    </source>
</evidence>
<dbReference type="PROSITE" id="PS51257">
    <property type="entry name" value="PROKAR_LIPOPROTEIN"/>
    <property type="match status" value="1"/>
</dbReference>
<dbReference type="PANTHER" id="PTHR43806:SF11">
    <property type="entry name" value="CEREVISIN-RELATED"/>
    <property type="match status" value="1"/>
</dbReference>
<proteinExistence type="inferred from homology"/>
<evidence type="ECO:0000259" key="7">
    <source>
        <dbReference type="Pfam" id="PF00082"/>
    </source>
</evidence>
<keyword evidence="2 5" id="KW-0645">Protease</keyword>
<name>A0A1Y6BJ99_9BACT</name>
<sequence>MRLALLTFMTSVLYSCHDSPSRPVAQALDLRPGESSRVIIVGDQGDVKDQADDLGLDHDGDEVVIIEGPNEDIGQIDLPPGASVIKDEPVEAVEREAFTVDEQAMFIAKKDFGLLPFWQQHPHSDGRGVVVGVIDDGISPFHGGFRETSDGKRKYIKHGSRSSAFTLTLKPSDDDDDDDIKVKGPATLKEEQDTDSGLRWIDVNGNGARDEYVVEVLADRENMVCIDISLNGAIEEPNECLRDFASSGDFLYWDTDKKINLMVDYDPGTGRVQFHQGESAGDSHGEGVASVMAGHRIGSQFSGVAPGAQILDYDISAQVFKAEEGIYSIGTFLKALEWMGKNGADVANISYSLYFLSPESQLFMSEAIDRIVTRYNMVVSFSAGNNGPGLGSMNRALIYPRSVLATGAFSSKELAENVHGITGLPEQGRVIRYSSRGPAVDGGSGPHVIAPLSSITHSTKGSGFRGFSGTSSASPAAAGFAAVLISHVKKLGLEFDASSIVAAVRQSARPIADSPFVEQGYGLPQIDEAVEIYKGMIQGRRFKNIQVRLSGAETLSIAQTGSLSFRSRQPGMEEFRIRLRGEASSLVSDDQQAEMLMPLTVEYSEPWITGPGRALVSLGSSYQYILVDPSQIPSPQPGHEYFGEVIYRAADGRVVTKVPVTYIWDHDLRESYQSDVMTIGSEEGVRRHLYIPSGVQGLVVRTDLLEGDRDRLGLTVYNPEGLRAGSVAMGGDTSFISVDQAGWYQLAVSRYGGTIRPYKLQIEVETVDLVLVNPALTNGDKSIWLKNQGHDLRGRLEVRPLPKVVESFYNRAPIHDKVHFHLPLDESGQFRLRVATLETSLSSYVRRHCNAYIYDKFGQFLDFKYFSSSRVIDVDETSQGGVAEVYCSSFEYTDGMEEAQDSLLWWLRRETVPATDKVLASGNFQVDELERSQVSLLWEEGQSEEIFDEVGIYITPHQGRPESIQIGTLPYLFY</sequence>
<dbReference type="AlphaFoldDB" id="A0A1Y6BJ99"/>